<dbReference type="EMBL" id="SNRY01010584">
    <property type="protein sequence ID" value="KAA6305581.1"/>
    <property type="molecule type" value="Genomic_DNA"/>
</dbReference>
<gene>
    <name evidence="1" type="ORF">EZS27_042765</name>
</gene>
<proteinExistence type="predicted"/>
<reference evidence="1" key="1">
    <citation type="submission" date="2019-03" db="EMBL/GenBank/DDBJ databases">
        <title>Single cell metagenomics reveals metabolic interactions within the superorganism composed of flagellate Streblomastix strix and complex community of Bacteroidetes bacteria on its surface.</title>
        <authorList>
            <person name="Treitli S.C."/>
            <person name="Kolisko M."/>
            <person name="Husnik F."/>
            <person name="Keeling P."/>
            <person name="Hampl V."/>
        </authorList>
    </citation>
    <scope>NUCLEOTIDE SEQUENCE</scope>
    <source>
        <strain evidence="1">STM</strain>
    </source>
</reference>
<dbReference type="AlphaFoldDB" id="A0A5J4PA67"/>
<comment type="caution">
    <text evidence="1">The sequence shown here is derived from an EMBL/GenBank/DDBJ whole genome shotgun (WGS) entry which is preliminary data.</text>
</comment>
<sequence length="30" mass="3348">MGHDSAKNPQLDDHYFASIPTLVAAFMKEL</sequence>
<accession>A0A5J4PA67</accession>
<evidence type="ECO:0000313" key="1">
    <source>
        <dbReference type="EMBL" id="KAA6305581.1"/>
    </source>
</evidence>
<organism evidence="1">
    <name type="scientific">termite gut metagenome</name>
    <dbReference type="NCBI Taxonomy" id="433724"/>
    <lineage>
        <taxon>unclassified sequences</taxon>
        <taxon>metagenomes</taxon>
        <taxon>organismal metagenomes</taxon>
    </lineage>
</organism>
<protein>
    <submittedName>
        <fullName evidence="1">Uncharacterized protein</fullName>
    </submittedName>
</protein>
<feature type="non-terminal residue" evidence="1">
    <location>
        <position position="30"/>
    </location>
</feature>
<name>A0A5J4PA67_9ZZZZ</name>